<sequence length="1478" mass="161709">MEKGGGGRERVLATSGCLVRRKQASLHRDVRCTNKGQGELWGEGASREWRREGMKDPEEGWEQSSSSRHSLFNPGKKREEACGFFQGERLRAEELRGKTGRRKGRGGQEQEKARLKYEVNTGRDRAHLRGSDLPRMFEILMSRQQYLRVLLASASLEPHGGVLDRWNICSPEEEPLVLQQFLRFGETRAITQQLLLAQSEIPNLSVTTPSAAESRLLPPTASSLSAGHQQLRAESDIRKFIEKSARRILAPSTTASCSSKQDHASEVMALQQQYHAVLQHQQQLSHRAHKGRPPHSPTRRSSPPTTIHTTTTTVSHHHHQQHHNPSQHQLAPATQHSTHTPLPPTRPQPATPVSPLQKHSPLNFGKIPSVSLSCTPTSNGPCHSTSSPPSSINSSPISVSPLNRLQNMQPFDFRKIAGGFPPPHPPVGSPDMLQTARRRMSETSDASPPGLMNLSLTSPTSLCLPPPPPPPPPSLTTTCPPVSFSHSAVMAAAVSSGPLSAAGLVASSLPGLMSSATPLGRKSPHNLGIEYIVNAGGCSEFGSSEDDDDENSHSALNLSRDSRQQQQKQQQQQQRQHQTHHLGRPRQHIPHHMRKAMTPMKRQWGSGVELPINLGTQLINPATGKKRVQCNVSVHLREMHKCTVEGCNMMFSSRRSRNRHSANPNPKLHSPHLRRKISPHDGRSAQSHTILIPPPGSLSLSAAAAALNPLSFGPFPLLTPPQELRHQAAAAAAAAAVSSSADPKHSLDLSMHRYDDHRRPDTSNTTSSEEIGMPQSVGSHMDDDDAFDDDDDGIIVDGGVDDDDDIVDEQESTSPLTAKDLIEGDGDCGSSIKRAKLSESDVDDITSNIEDSNEDSMSIIDTQSAREENGTISRGVRKRKNQNPIRCALPVSMDHEGLMTDEESSGDVVFAAPTPDESAHDICTERNECEHSQHYERCDNTPDIKTDEIHSSHINENNGTSTDTNIKENNELEEATNLKTDKDVVPDATQTFNKGDSVVCAKSHESHINNNEEHSIQDIPTEEMRSPETDRKPEMIPRIKQEDVKMEDDKDESANEDDNEIRKSPISEGSDESLDSSNALRQLESLSHGHFGDMMSRSLSVNRQENSPLHQFQQLSFMMGGGPPSPARSQASSVSSNGMDSPSDDNGQAVFLHESGFIGSMDVPIDRDNPRRCTACGKIFQNHFGVKTHFQNVHLKLMHRCTVDGCNAAFPSKRSRDRHSANLNLHRKLLSTSSDKTGAGLFLDKSPFASLAASPLHGEFLARLYAESQSLPLSLEAFKNLPHSHPQLGPPPHPGSLAEQMLLNGDRLPPPHPSLLLPPLGPLANFPGLNNFTGHMATPVSIASSMNGMQQCESKGRSPMSNSPKSPLSPNSEAQVASVNAKLSLVYCPEEDDPTPDYEGCLPCSFCRKTFADVGGLKEHYEHVHLGEMYRCTVPGCEKVFSSRGRRNLHSENEALHTRGFSCAETNNNNNSSSNSCS</sequence>
<dbReference type="PANTHER" id="PTHR15021:SF0">
    <property type="entry name" value="DISCO-RELATED, ISOFORM A-RELATED"/>
    <property type="match status" value="1"/>
</dbReference>
<accession>A0ABQ9HIY4</accession>
<evidence type="ECO:0000256" key="1">
    <source>
        <dbReference type="PROSITE-ProRule" id="PRU00042"/>
    </source>
</evidence>
<dbReference type="EMBL" id="JARBHB010000005">
    <property type="protein sequence ID" value="KAJ8883913.1"/>
    <property type="molecule type" value="Genomic_DNA"/>
</dbReference>
<name>A0ABQ9HIY4_9NEOP</name>
<evidence type="ECO:0000256" key="2">
    <source>
        <dbReference type="SAM" id="MobiDB-lite"/>
    </source>
</evidence>
<organism evidence="4 5">
    <name type="scientific">Dryococelus australis</name>
    <dbReference type="NCBI Taxonomy" id="614101"/>
    <lineage>
        <taxon>Eukaryota</taxon>
        <taxon>Metazoa</taxon>
        <taxon>Ecdysozoa</taxon>
        <taxon>Arthropoda</taxon>
        <taxon>Hexapoda</taxon>
        <taxon>Insecta</taxon>
        <taxon>Pterygota</taxon>
        <taxon>Neoptera</taxon>
        <taxon>Polyneoptera</taxon>
        <taxon>Phasmatodea</taxon>
        <taxon>Verophasmatodea</taxon>
        <taxon>Anareolatae</taxon>
        <taxon>Phasmatidae</taxon>
        <taxon>Eurycanthinae</taxon>
        <taxon>Dryococelus</taxon>
    </lineage>
</organism>
<evidence type="ECO:0000313" key="5">
    <source>
        <dbReference type="Proteomes" id="UP001159363"/>
    </source>
</evidence>
<dbReference type="PROSITE" id="PS50157">
    <property type="entry name" value="ZINC_FINGER_C2H2_2"/>
    <property type="match status" value="3"/>
</dbReference>
<feature type="region of interest" description="Disordered" evidence="2">
    <location>
        <begin position="540"/>
        <end position="590"/>
    </location>
</feature>
<dbReference type="PROSITE" id="PS00028">
    <property type="entry name" value="ZINC_FINGER_C2H2_1"/>
    <property type="match status" value="2"/>
</dbReference>
<feature type="region of interest" description="Disordered" evidence="2">
    <location>
        <begin position="1348"/>
        <end position="1372"/>
    </location>
</feature>
<feature type="region of interest" description="Disordered" evidence="2">
    <location>
        <begin position="36"/>
        <end position="74"/>
    </location>
</feature>
<protein>
    <recommendedName>
        <fullName evidence="3">C2H2-type domain-containing protein</fullName>
    </recommendedName>
</protein>
<proteinExistence type="predicted"/>
<keyword evidence="1" id="KW-0479">Metal-binding</keyword>
<feature type="compositionally biased region" description="Low complexity" evidence="2">
    <location>
        <begin position="384"/>
        <end position="399"/>
    </location>
</feature>
<dbReference type="Proteomes" id="UP001159363">
    <property type="component" value="Chromosome 4"/>
</dbReference>
<feature type="region of interest" description="Disordered" evidence="2">
    <location>
        <begin position="1115"/>
        <end position="1146"/>
    </location>
</feature>
<feature type="compositionally biased region" description="Basic and acidic residues" evidence="2">
    <location>
        <begin position="45"/>
        <end position="58"/>
    </location>
</feature>
<evidence type="ECO:0000259" key="3">
    <source>
        <dbReference type="PROSITE" id="PS50157"/>
    </source>
</evidence>
<dbReference type="PANTHER" id="PTHR15021">
    <property type="entry name" value="DISCONNECTED-RELATED"/>
    <property type="match status" value="1"/>
</dbReference>
<keyword evidence="1" id="KW-0863">Zinc-finger</keyword>
<feature type="compositionally biased region" description="Acidic residues" evidence="2">
    <location>
        <begin position="1049"/>
        <end position="1059"/>
    </location>
</feature>
<feature type="compositionally biased region" description="Basic and acidic residues" evidence="2">
    <location>
        <begin position="1004"/>
        <end position="1048"/>
    </location>
</feature>
<feature type="domain" description="C2H2-type" evidence="3">
    <location>
        <begin position="1171"/>
        <end position="1194"/>
    </location>
</feature>
<comment type="caution">
    <text evidence="4">The sequence shown here is derived from an EMBL/GenBank/DDBJ whole genome shotgun (WGS) entry which is preliminary data.</text>
</comment>
<gene>
    <name evidence="4" type="ORF">PR048_015768</name>
</gene>
<feature type="compositionally biased region" description="Low complexity" evidence="2">
    <location>
        <begin position="299"/>
        <end position="314"/>
    </location>
</feature>
<feature type="compositionally biased region" description="Basic and acidic residues" evidence="2">
    <location>
        <begin position="742"/>
        <end position="761"/>
    </location>
</feature>
<feature type="compositionally biased region" description="Low complexity" evidence="2">
    <location>
        <begin position="564"/>
        <end position="576"/>
    </location>
</feature>
<dbReference type="InterPro" id="IPR040436">
    <property type="entry name" value="Disconnected-like"/>
</dbReference>
<feature type="region of interest" description="Disordered" evidence="2">
    <location>
        <begin position="1004"/>
        <end position="1076"/>
    </location>
</feature>
<feature type="compositionally biased region" description="Polar residues" evidence="2">
    <location>
        <begin position="370"/>
        <end position="383"/>
    </location>
</feature>
<feature type="region of interest" description="Disordered" evidence="2">
    <location>
        <begin position="653"/>
        <end position="692"/>
    </location>
</feature>
<feature type="region of interest" description="Disordered" evidence="2">
    <location>
        <begin position="421"/>
        <end position="476"/>
    </location>
</feature>
<feature type="domain" description="C2H2-type" evidence="3">
    <location>
        <begin position="1430"/>
        <end position="1458"/>
    </location>
</feature>
<feature type="compositionally biased region" description="Polar residues" evidence="2">
    <location>
        <begin position="1137"/>
        <end position="1146"/>
    </location>
</feature>
<dbReference type="Gene3D" id="3.30.160.60">
    <property type="entry name" value="Classic Zinc Finger"/>
    <property type="match status" value="1"/>
</dbReference>
<feature type="compositionally biased region" description="Low complexity" evidence="2">
    <location>
        <begin position="454"/>
        <end position="463"/>
    </location>
</feature>
<keyword evidence="1" id="KW-0862">Zinc</keyword>
<dbReference type="SMART" id="SM00355">
    <property type="entry name" value="ZnF_C2H2"/>
    <property type="match status" value="5"/>
</dbReference>
<feature type="compositionally biased region" description="Low complexity" evidence="2">
    <location>
        <begin position="1127"/>
        <end position="1136"/>
    </location>
</feature>
<feature type="compositionally biased region" description="Basic residues" evidence="2">
    <location>
        <begin position="577"/>
        <end position="590"/>
    </location>
</feature>
<dbReference type="InterPro" id="IPR013087">
    <property type="entry name" value="Znf_C2H2_type"/>
</dbReference>
<feature type="domain" description="C2H2-type" evidence="3">
    <location>
        <begin position="1402"/>
        <end position="1430"/>
    </location>
</feature>
<feature type="region of interest" description="Disordered" evidence="2">
    <location>
        <begin position="278"/>
        <end position="399"/>
    </location>
</feature>
<feature type="compositionally biased region" description="Pro residues" evidence="2">
    <location>
        <begin position="464"/>
        <end position="474"/>
    </location>
</feature>
<feature type="region of interest" description="Disordered" evidence="2">
    <location>
        <begin position="735"/>
        <end position="777"/>
    </location>
</feature>
<keyword evidence="5" id="KW-1185">Reference proteome</keyword>
<reference evidence="4 5" key="1">
    <citation type="submission" date="2023-02" db="EMBL/GenBank/DDBJ databases">
        <title>LHISI_Scaffold_Assembly.</title>
        <authorList>
            <person name="Stuart O.P."/>
            <person name="Cleave R."/>
            <person name="Magrath M.J.L."/>
            <person name="Mikheyev A.S."/>
        </authorList>
    </citation>
    <scope>NUCLEOTIDE SEQUENCE [LARGE SCALE GENOMIC DNA]</scope>
    <source>
        <strain evidence="4">Daus_M_001</strain>
        <tissue evidence="4">Leg muscle</tissue>
    </source>
</reference>
<feature type="compositionally biased region" description="Low complexity" evidence="2">
    <location>
        <begin position="1358"/>
        <end position="1372"/>
    </location>
</feature>
<feature type="compositionally biased region" description="Pro residues" evidence="2">
    <location>
        <begin position="341"/>
        <end position="352"/>
    </location>
</feature>
<evidence type="ECO:0000313" key="4">
    <source>
        <dbReference type="EMBL" id="KAJ8883913.1"/>
    </source>
</evidence>